<protein>
    <submittedName>
        <fullName evidence="1">Uncharacterized protein</fullName>
    </submittedName>
</protein>
<proteinExistence type="predicted"/>
<dbReference type="Proteomes" id="UP001232148">
    <property type="component" value="Unassembled WGS sequence"/>
</dbReference>
<evidence type="ECO:0000313" key="2">
    <source>
        <dbReference type="Proteomes" id="UP001232148"/>
    </source>
</evidence>
<gene>
    <name evidence="1" type="ORF">LX32DRAFT_695059</name>
</gene>
<accession>A0AAD9HFX6</accession>
<reference evidence="1" key="1">
    <citation type="submission" date="2021-06" db="EMBL/GenBank/DDBJ databases">
        <title>Comparative genomics, transcriptomics and evolutionary studies reveal genomic signatures of adaptation to plant cell wall in hemibiotrophic fungi.</title>
        <authorList>
            <consortium name="DOE Joint Genome Institute"/>
            <person name="Baroncelli R."/>
            <person name="Diaz J.F."/>
            <person name="Benocci T."/>
            <person name="Peng M."/>
            <person name="Battaglia E."/>
            <person name="Haridas S."/>
            <person name="Andreopoulos W."/>
            <person name="Labutti K."/>
            <person name="Pangilinan J."/>
            <person name="Floch G.L."/>
            <person name="Makela M.R."/>
            <person name="Henrissat B."/>
            <person name="Grigoriev I.V."/>
            <person name="Crouch J.A."/>
            <person name="De Vries R.P."/>
            <person name="Sukno S.A."/>
            <person name="Thon M.R."/>
        </authorList>
    </citation>
    <scope>NUCLEOTIDE SEQUENCE</scope>
    <source>
        <strain evidence="1">MAFF235873</strain>
    </source>
</reference>
<sequence length="209" mass="22828">MVYLSPPPGVVVGPQGTGAVVVIDVGALRYKIQHASQGLAAWRFGQSGVINRLVDDFIRRERPLNEDDDDSKEEEGLPSDLRRDACIVIDDPSLTSLTQAPDLVSGGSPDLDPEPWVVVVNAKDPASVPYGGGGPYIGFMRLYARVFSQLFEDLGLRCLVSLSPVRKYDSQMPLYDGSSQGKLVDLLVGRKNISSSRGVRHEGQRVHRR</sequence>
<dbReference type="AlphaFoldDB" id="A0AAD9HFX6"/>
<keyword evidence="2" id="KW-1185">Reference proteome</keyword>
<dbReference type="EMBL" id="MU842900">
    <property type="protein sequence ID" value="KAK2027184.1"/>
    <property type="molecule type" value="Genomic_DNA"/>
</dbReference>
<organism evidence="1 2">
    <name type="scientific">Colletotrichum zoysiae</name>
    <dbReference type="NCBI Taxonomy" id="1216348"/>
    <lineage>
        <taxon>Eukaryota</taxon>
        <taxon>Fungi</taxon>
        <taxon>Dikarya</taxon>
        <taxon>Ascomycota</taxon>
        <taxon>Pezizomycotina</taxon>
        <taxon>Sordariomycetes</taxon>
        <taxon>Hypocreomycetidae</taxon>
        <taxon>Glomerellales</taxon>
        <taxon>Glomerellaceae</taxon>
        <taxon>Colletotrichum</taxon>
        <taxon>Colletotrichum graminicola species complex</taxon>
    </lineage>
</organism>
<comment type="caution">
    <text evidence="1">The sequence shown here is derived from an EMBL/GenBank/DDBJ whole genome shotgun (WGS) entry which is preliminary data.</text>
</comment>
<evidence type="ECO:0000313" key="1">
    <source>
        <dbReference type="EMBL" id="KAK2027184.1"/>
    </source>
</evidence>
<name>A0AAD9HFX6_9PEZI</name>